<dbReference type="EMBL" id="FNBH01000001">
    <property type="protein sequence ID" value="SDE96285.1"/>
    <property type="molecule type" value="Genomic_DNA"/>
</dbReference>
<dbReference type="Proteomes" id="UP000199203">
    <property type="component" value="Unassembled WGS sequence"/>
</dbReference>
<gene>
    <name evidence="2" type="ORF">SAMN05421825_0706</name>
</gene>
<dbReference type="AlphaFoldDB" id="A0A1G7H7C2"/>
<sequence length="170" mass="18524">MRKLILGILGIAFFATSCSSTKNTSSSDGSVSAGQAQTVRSEVMKLKGEWTISNVDYNRSFKIKPFDEGADINCFVGSAWKLIPNNYTGTYSLNGGGDCPMRTQAITFSVDKYSNVSIKKVGEGEKAKRVSAGYMLKLENPTENSFTLVQSVNADGSPMDVRYNFIRTAK</sequence>
<dbReference type="RefSeq" id="WP_089871375.1">
    <property type="nucleotide sequence ID" value="NZ_FNBH01000001.1"/>
</dbReference>
<reference evidence="3" key="1">
    <citation type="submission" date="2016-10" db="EMBL/GenBank/DDBJ databases">
        <authorList>
            <person name="Varghese N."/>
            <person name="Submissions S."/>
        </authorList>
    </citation>
    <scope>NUCLEOTIDE SEQUENCE [LARGE SCALE GENOMIC DNA]</scope>
    <source>
        <strain evidence="3">DSM 19684</strain>
    </source>
</reference>
<accession>A0A1G7H7C2</accession>
<dbReference type="STRING" id="454006.SAMN05421825_0706"/>
<evidence type="ECO:0000256" key="1">
    <source>
        <dbReference type="SAM" id="SignalP"/>
    </source>
</evidence>
<dbReference type="OrthoDB" id="1121756at2"/>
<keyword evidence="1" id="KW-0732">Signal</keyword>
<feature type="signal peptide" evidence="1">
    <location>
        <begin position="1"/>
        <end position="19"/>
    </location>
</feature>
<proteinExistence type="predicted"/>
<dbReference type="PROSITE" id="PS51257">
    <property type="entry name" value="PROKAR_LIPOPROTEIN"/>
    <property type="match status" value="1"/>
</dbReference>
<organism evidence="2 3">
    <name type="scientific">Epilithonimonas hungarica</name>
    <dbReference type="NCBI Taxonomy" id="454006"/>
    <lineage>
        <taxon>Bacteria</taxon>
        <taxon>Pseudomonadati</taxon>
        <taxon>Bacteroidota</taxon>
        <taxon>Flavobacteriia</taxon>
        <taxon>Flavobacteriales</taxon>
        <taxon>Weeksellaceae</taxon>
        <taxon>Chryseobacterium group</taxon>
        <taxon>Epilithonimonas</taxon>
    </lineage>
</organism>
<name>A0A1G7H7C2_9FLAO</name>
<evidence type="ECO:0000313" key="3">
    <source>
        <dbReference type="Proteomes" id="UP000199203"/>
    </source>
</evidence>
<keyword evidence="3" id="KW-1185">Reference proteome</keyword>
<protein>
    <submittedName>
        <fullName evidence="2">Lipocalin-like domain-containing protein</fullName>
    </submittedName>
</protein>
<feature type="chain" id="PRO_5011523297" evidence="1">
    <location>
        <begin position="20"/>
        <end position="170"/>
    </location>
</feature>
<evidence type="ECO:0000313" key="2">
    <source>
        <dbReference type="EMBL" id="SDE96285.1"/>
    </source>
</evidence>